<dbReference type="Proteomes" id="UP000240325">
    <property type="component" value="Segment"/>
</dbReference>
<gene>
    <name evidence="1" type="ORF">BMW23_0906</name>
</gene>
<name>A0A2H4UVL1_9VIRU</name>
<protein>
    <submittedName>
        <fullName evidence="1">Uncharacterized protein</fullName>
    </submittedName>
</protein>
<organism evidence="1">
    <name type="scientific">Bodo saltans virus</name>
    <dbReference type="NCBI Taxonomy" id="2024608"/>
    <lineage>
        <taxon>Viruses</taxon>
        <taxon>Varidnaviria</taxon>
        <taxon>Bamfordvirae</taxon>
        <taxon>Nucleocytoviricota</taxon>
        <taxon>Megaviricetes</taxon>
        <taxon>Imitervirales</taxon>
        <taxon>Mimiviridae</taxon>
        <taxon>Klosneuvirinae</taxon>
        <taxon>Theiavirus</taxon>
        <taxon>Theiavirus salishense</taxon>
    </lineage>
</organism>
<dbReference type="EMBL" id="MF782455">
    <property type="protein sequence ID" value="ATZ80951.1"/>
    <property type="molecule type" value="Genomic_DNA"/>
</dbReference>
<keyword evidence="2" id="KW-1185">Reference proteome</keyword>
<evidence type="ECO:0000313" key="1">
    <source>
        <dbReference type="EMBL" id="ATZ80951.1"/>
    </source>
</evidence>
<evidence type="ECO:0000313" key="2">
    <source>
        <dbReference type="Proteomes" id="UP000240325"/>
    </source>
</evidence>
<accession>A0A2H4UVL1</accession>
<reference evidence="1" key="1">
    <citation type="journal article" date="2017" name="Elife">
        <title>The kinetoplastid-infecting Bodo saltans virus (BsV), a window into the most abundant giant viruses in the sea.</title>
        <authorList>
            <person name="Deeg C.M."/>
            <person name="Chow C.-E.T."/>
            <person name="Suttle C.A."/>
        </authorList>
    </citation>
    <scope>NUCLEOTIDE SEQUENCE</scope>
    <source>
        <strain evidence="1">NG1</strain>
    </source>
</reference>
<sequence>MNFLGDMMMDGVLSGNPIETAMGAMLACGCYGTCSCRRNGMGIGIACRRCYGICTCSNRMPIMYQQPQYRQQPYIQPQYQQPLYQLLQYQQPLYQQPLYQQPQYQQQQSSKQTNK</sequence>
<proteinExistence type="predicted"/>